<dbReference type="GO" id="GO:0006508">
    <property type="term" value="P:proteolysis"/>
    <property type="evidence" value="ECO:0007669"/>
    <property type="project" value="UniProtKB-KW"/>
</dbReference>
<evidence type="ECO:0000256" key="3">
    <source>
        <dbReference type="ARBA" id="ARBA00022670"/>
    </source>
</evidence>
<dbReference type="Pfam" id="PF07687">
    <property type="entry name" value="M20_dimer"/>
    <property type="match status" value="1"/>
</dbReference>
<dbReference type="Gene3D" id="3.30.70.360">
    <property type="match status" value="2"/>
</dbReference>
<evidence type="ECO:0000256" key="2">
    <source>
        <dbReference type="ARBA" id="ARBA00006247"/>
    </source>
</evidence>
<dbReference type="PANTHER" id="PTHR43808">
    <property type="entry name" value="ACETYLORNITHINE DEACETYLASE"/>
    <property type="match status" value="1"/>
</dbReference>
<sequence length="456" mass="49762">MNFKQLSEDYLDSFVQQAGKLISIPSVYTEDEGTPFGPSIQEALSHMLALGERDGFVTKNIDGYAGHIEFGEGDEIIGVLGHLDVVPAGEGWTSPPFEPVVRNERLYGRGAQDDKGPVMAAYMAMKMLKDQGFIPRKKIRLILGTDEERDWQGMAHYFKKEPMPAAGFTPDASFPVIHAEKGLLDAYVTYPSESSREGEAALLNVKGGGPLNMVPDEAVAEISGDIRAAFEAYVKDDQEKAYLEEKEESVRIVFKGRAAHASRPETGKNALTDLLGFLKTLPLPASDQAAAEHLHASFKDTNGRGLGLEISDDVSGPLTSNLGSLEKTNEGWKAGVNLRYPVTADADQVIRELHTALERNEGKLEIYDHLASIHLEKEDPFVQTLLTVYNDATGEKAEALSIGGATYARALKTGVAFGAMFADSPDTAHQADEHVRLQDMVKAMAIYAESLYRLTK</sequence>
<dbReference type="NCBIfam" id="NF005591">
    <property type="entry name" value="PRK07318.1"/>
    <property type="match status" value="1"/>
</dbReference>
<evidence type="ECO:0000256" key="6">
    <source>
        <dbReference type="ARBA" id="ARBA00022833"/>
    </source>
</evidence>
<dbReference type="EMBL" id="WMET01000001">
    <property type="protein sequence ID" value="MYL20092.1"/>
    <property type="molecule type" value="Genomic_DNA"/>
</dbReference>
<evidence type="ECO:0000256" key="4">
    <source>
        <dbReference type="ARBA" id="ARBA00022723"/>
    </source>
</evidence>
<gene>
    <name evidence="10" type="primary">pepV</name>
    <name evidence="10" type="ORF">GLW04_09355</name>
</gene>
<dbReference type="PANTHER" id="PTHR43808:SF31">
    <property type="entry name" value="N-ACETYL-L-CITRULLINE DEACETYLASE"/>
    <property type="match status" value="1"/>
</dbReference>
<protein>
    <submittedName>
        <fullName evidence="10">Dipeptidase PepV</fullName>
    </submittedName>
</protein>
<dbReference type="GO" id="GO:0006526">
    <property type="term" value="P:L-arginine biosynthetic process"/>
    <property type="evidence" value="ECO:0007669"/>
    <property type="project" value="TreeGrafter"/>
</dbReference>
<dbReference type="CDD" id="cd03888">
    <property type="entry name" value="M20_PepV"/>
    <property type="match status" value="1"/>
</dbReference>
<accession>A0A845DUU9</accession>
<dbReference type="InterPro" id="IPR002933">
    <property type="entry name" value="Peptidase_M20"/>
</dbReference>
<evidence type="ECO:0000256" key="5">
    <source>
        <dbReference type="ARBA" id="ARBA00022801"/>
    </source>
</evidence>
<dbReference type="Gene3D" id="3.40.630.10">
    <property type="entry name" value="Zn peptidases"/>
    <property type="match status" value="1"/>
</dbReference>
<evidence type="ECO:0000256" key="8">
    <source>
        <dbReference type="ARBA" id="ARBA00023049"/>
    </source>
</evidence>
<keyword evidence="5" id="KW-0378">Hydrolase</keyword>
<evidence type="ECO:0000256" key="7">
    <source>
        <dbReference type="ARBA" id="ARBA00022997"/>
    </source>
</evidence>
<dbReference type="Pfam" id="PF01546">
    <property type="entry name" value="Peptidase_M20"/>
    <property type="match status" value="1"/>
</dbReference>
<keyword evidence="8" id="KW-0482">Metalloprotease</keyword>
<dbReference type="InterPro" id="IPR010964">
    <property type="entry name" value="M20A_pepV-rel"/>
</dbReference>
<dbReference type="InterPro" id="IPR036264">
    <property type="entry name" value="Bact_exopeptidase_dim_dom"/>
</dbReference>
<dbReference type="Proteomes" id="UP000460949">
    <property type="component" value="Unassembled WGS sequence"/>
</dbReference>
<reference evidence="10 11" key="1">
    <citation type="submission" date="2019-11" db="EMBL/GenBank/DDBJ databases">
        <title>Genome sequences of 17 halophilic strains isolated from different environments.</title>
        <authorList>
            <person name="Furrow R.E."/>
        </authorList>
    </citation>
    <scope>NUCLEOTIDE SEQUENCE [LARGE SCALE GENOMIC DNA]</scope>
    <source>
        <strain evidence="10 11">22511_23_Filter</strain>
    </source>
</reference>
<evidence type="ECO:0000313" key="10">
    <source>
        <dbReference type="EMBL" id="MYL20092.1"/>
    </source>
</evidence>
<comment type="cofactor">
    <cofactor evidence="1">
        <name>Zn(2+)</name>
        <dbReference type="ChEBI" id="CHEBI:29105"/>
    </cofactor>
</comment>
<comment type="similarity">
    <text evidence="2">Belongs to the peptidase M20A family.</text>
</comment>
<dbReference type="GO" id="GO:0008237">
    <property type="term" value="F:metallopeptidase activity"/>
    <property type="evidence" value="ECO:0007669"/>
    <property type="project" value="UniProtKB-KW"/>
</dbReference>
<dbReference type="PROSITE" id="PS00758">
    <property type="entry name" value="ARGE_DAPE_CPG2_1"/>
    <property type="match status" value="1"/>
</dbReference>
<organism evidence="10 11">
    <name type="scientific">Halobacillus litoralis</name>
    <dbReference type="NCBI Taxonomy" id="45668"/>
    <lineage>
        <taxon>Bacteria</taxon>
        <taxon>Bacillati</taxon>
        <taxon>Bacillota</taxon>
        <taxon>Bacilli</taxon>
        <taxon>Bacillales</taxon>
        <taxon>Bacillaceae</taxon>
        <taxon>Halobacillus</taxon>
    </lineage>
</organism>
<keyword evidence="6" id="KW-0862">Zinc</keyword>
<dbReference type="InterPro" id="IPR050072">
    <property type="entry name" value="Peptidase_M20A"/>
</dbReference>
<name>A0A845DUU9_9BACI</name>
<evidence type="ECO:0000256" key="1">
    <source>
        <dbReference type="ARBA" id="ARBA00001947"/>
    </source>
</evidence>
<comment type="caution">
    <text evidence="10">The sequence shown here is derived from an EMBL/GenBank/DDBJ whole genome shotgun (WGS) entry which is preliminary data.</text>
</comment>
<dbReference type="AlphaFoldDB" id="A0A845DUU9"/>
<dbReference type="SUPFAM" id="SSF53187">
    <property type="entry name" value="Zn-dependent exopeptidases"/>
    <property type="match status" value="1"/>
</dbReference>
<evidence type="ECO:0000259" key="9">
    <source>
        <dbReference type="Pfam" id="PF07687"/>
    </source>
</evidence>
<dbReference type="SUPFAM" id="SSF55031">
    <property type="entry name" value="Bacterial exopeptidase dimerisation domain"/>
    <property type="match status" value="1"/>
</dbReference>
<keyword evidence="7" id="KW-0224">Dipeptidase</keyword>
<dbReference type="GO" id="GO:0008270">
    <property type="term" value="F:zinc ion binding"/>
    <property type="evidence" value="ECO:0007669"/>
    <property type="project" value="InterPro"/>
</dbReference>
<dbReference type="InterPro" id="IPR001261">
    <property type="entry name" value="ArgE/DapE_CS"/>
</dbReference>
<dbReference type="OrthoDB" id="9761532at2"/>
<keyword evidence="3" id="KW-0645">Protease</keyword>
<dbReference type="NCBIfam" id="TIGR01887">
    <property type="entry name" value="dipeptidaselike"/>
    <property type="match status" value="1"/>
</dbReference>
<evidence type="ECO:0000313" key="11">
    <source>
        <dbReference type="Proteomes" id="UP000460949"/>
    </source>
</evidence>
<dbReference type="GO" id="GO:0016805">
    <property type="term" value="F:dipeptidase activity"/>
    <property type="evidence" value="ECO:0007669"/>
    <property type="project" value="UniProtKB-KW"/>
</dbReference>
<feature type="domain" description="Peptidase M20 dimerisation" evidence="9">
    <location>
        <begin position="249"/>
        <end position="360"/>
    </location>
</feature>
<dbReference type="RefSeq" id="WP_160836402.1">
    <property type="nucleotide sequence ID" value="NZ_WMET01000001.1"/>
</dbReference>
<dbReference type="InterPro" id="IPR011650">
    <property type="entry name" value="Peptidase_M20_dimer"/>
</dbReference>
<keyword evidence="4" id="KW-0479">Metal-binding</keyword>
<proteinExistence type="inferred from homology"/>
<dbReference type="GO" id="GO:0008777">
    <property type="term" value="F:acetylornithine deacetylase activity"/>
    <property type="evidence" value="ECO:0007669"/>
    <property type="project" value="TreeGrafter"/>
</dbReference>